<reference evidence="6" key="2">
    <citation type="journal article" date="2023" name="Infect Dis Poverty">
        <title>Chromosome-scale genome of the human blood fluke Schistosoma mekongi and its implications for public health.</title>
        <authorList>
            <person name="Zhou M."/>
            <person name="Xu L."/>
            <person name="Xu D."/>
            <person name="Chen W."/>
            <person name="Khan J."/>
            <person name="Hu Y."/>
            <person name="Huang H."/>
            <person name="Wei H."/>
            <person name="Zhang Y."/>
            <person name="Chusongsang P."/>
            <person name="Tanasarnprasert K."/>
            <person name="Hu X."/>
            <person name="Limpanont Y."/>
            <person name="Lv Z."/>
        </authorList>
    </citation>
    <scope>NUCLEOTIDE SEQUENCE</scope>
    <source>
        <strain evidence="6">LV_2022a</strain>
    </source>
</reference>
<name>A0AAE1Z7Z1_SCHME</name>
<keyword evidence="3" id="KW-0819">tRNA processing</keyword>
<comment type="similarity">
    <text evidence="2 5">Belongs to the CGI121/TPRKB family.</text>
</comment>
<keyword evidence="4 5" id="KW-0539">Nucleus</keyword>
<dbReference type="Pfam" id="PF08617">
    <property type="entry name" value="CGI-121"/>
    <property type="match status" value="1"/>
</dbReference>
<dbReference type="EMBL" id="JALJAT010000005">
    <property type="protein sequence ID" value="KAK4469265.1"/>
    <property type="molecule type" value="Genomic_DNA"/>
</dbReference>
<dbReference type="Gene3D" id="3.30.2380.10">
    <property type="entry name" value="CGI121/TPRKB"/>
    <property type="match status" value="1"/>
</dbReference>
<dbReference type="GO" id="GO:0000408">
    <property type="term" value="C:EKC/KEOPS complex"/>
    <property type="evidence" value="ECO:0007669"/>
    <property type="project" value="TreeGrafter"/>
</dbReference>
<organism evidence="6 7">
    <name type="scientific">Schistosoma mekongi</name>
    <name type="common">Parasitic worm</name>
    <dbReference type="NCBI Taxonomy" id="38744"/>
    <lineage>
        <taxon>Eukaryota</taxon>
        <taxon>Metazoa</taxon>
        <taxon>Spiralia</taxon>
        <taxon>Lophotrochozoa</taxon>
        <taxon>Platyhelminthes</taxon>
        <taxon>Trematoda</taxon>
        <taxon>Digenea</taxon>
        <taxon>Strigeidida</taxon>
        <taxon>Schistosomatoidea</taxon>
        <taxon>Schistosomatidae</taxon>
        <taxon>Schistosoma</taxon>
    </lineage>
</organism>
<dbReference type="AlphaFoldDB" id="A0AAE1Z7Z1"/>
<comment type="subcellular location">
    <subcellularLocation>
        <location evidence="1">Nucleus</location>
    </subcellularLocation>
</comment>
<evidence type="ECO:0008006" key="8">
    <source>
        <dbReference type="Google" id="ProtNLM"/>
    </source>
</evidence>
<evidence type="ECO:0000313" key="6">
    <source>
        <dbReference type="EMBL" id="KAK4469265.1"/>
    </source>
</evidence>
<evidence type="ECO:0000256" key="5">
    <source>
        <dbReference type="RuleBase" id="RU004398"/>
    </source>
</evidence>
<dbReference type="InterPro" id="IPR013926">
    <property type="entry name" value="CGI121/TPRKB"/>
</dbReference>
<evidence type="ECO:0000313" key="7">
    <source>
        <dbReference type="Proteomes" id="UP001292079"/>
    </source>
</evidence>
<evidence type="ECO:0000256" key="1">
    <source>
        <dbReference type="ARBA" id="ARBA00004123"/>
    </source>
</evidence>
<evidence type="ECO:0000256" key="3">
    <source>
        <dbReference type="ARBA" id="ARBA00022694"/>
    </source>
</evidence>
<dbReference type="GO" id="GO:0002949">
    <property type="term" value="P:tRNA threonylcarbamoyladenosine modification"/>
    <property type="evidence" value="ECO:0007669"/>
    <property type="project" value="TreeGrafter"/>
</dbReference>
<dbReference type="SUPFAM" id="SSF143870">
    <property type="entry name" value="PF0523-like"/>
    <property type="match status" value="1"/>
</dbReference>
<proteinExistence type="inferred from homology"/>
<protein>
    <recommendedName>
        <fullName evidence="8">EKC/KEOPS complex subunit CGI121</fullName>
    </recommendedName>
</protein>
<sequence>MNEGWFTLDFNLDSAFRLHLSSWIDVINSNDIESKIYSKQFPSLPNTYVIFINMKMIVDIIQIEAAVTQALIHYNDESSGGMYTRGLPTEILYCLSPNRSINHALDTFGVKASTKELIVGVLYSTSVYQSNDTVLLDYLSQIENTIQGSVNASLLITQSTKNIDAICQEYGITNIERNVINKSNDPHKSLLESILSRMASRDLFRP</sequence>
<evidence type="ECO:0000256" key="2">
    <source>
        <dbReference type="ARBA" id="ARBA00005546"/>
    </source>
</evidence>
<dbReference type="PANTHER" id="PTHR15840:SF10">
    <property type="entry name" value="EKC_KEOPS COMPLEX SUBUNIT TPRKB"/>
    <property type="match status" value="1"/>
</dbReference>
<keyword evidence="7" id="KW-1185">Reference proteome</keyword>
<dbReference type="GO" id="GO:0005829">
    <property type="term" value="C:cytosol"/>
    <property type="evidence" value="ECO:0007669"/>
    <property type="project" value="TreeGrafter"/>
</dbReference>
<evidence type="ECO:0000256" key="4">
    <source>
        <dbReference type="ARBA" id="ARBA00023242"/>
    </source>
</evidence>
<dbReference type="PANTHER" id="PTHR15840">
    <property type="entry name" value="CGI-121 FAMILY MEMBER"/>
    <property type="match status" value="1"/>
</dbReference>
<comment type="caution">
    <text evidence="6">The sequence shown here is derived from an EMBL/GenBank/DDBJ whole genome shotgun (WGS) entry which is preliminary data.</text>
</comment>
<dbReference type="GO" id="GO:0005634">
    <property type="term" value="C:nucleus"/>
    <property type="evidence" value="ECO:0007669"/>
    <property type="project" value="UniProtKB-SubCell"/>
</dbReference>
<dbReference type="InterPro" id="IPR036504">
    <property type="entry name" value="CGI121/TPRKB_sf"/>
</dbReference>
<gene>
    <name evidence="6" type="ORF">MN116_006834</name>
</gene>
<dbReference type="Proteomes" id="UP001292079">
    <property type="component" value="Unassembled WGS sequence"/>
</dbReference>
<reference evidence="6" key="1">
    <citation type="submission" date="2022-04" db="EMBL/GenBank/DDBJ databases">
        <authorList>
            <person name="Xu L."/>
            <person name="Lv Z."/>
        </authorList>
    </citation>
    <scope>NUCLEOTIDE SEQUENCE</scope>
    <source>
        <strain evidence="6">LV_2022a</strain>
    </source>
</reference>
<accession>A0AAE1Z7Z1</accession>